<dbReference type="EMBL" id="JAEVHI010000005">
    <property type="protein sequence ID" value="KAG5290902.1"/>
    <property type="molecule type" value="Genomic_DNA"/>
</dbReference>
<feature type="chain" id="PRO_5034572076" evidence="1">
    <location>
        <begin position="19"/>
        <end position="118"/>
    </location>
</feature>
<reference evidence="2 3" key="1">
    <citation type="submission" date="2021-01" db="EMBL/GenBank/DDBJ databases">
        <title>Chromosome-level genome assembly of a human fungal pathogen reveals clustering of transcriptionally co-regulated genes.</title>
        <authorList>
            <person name="Voorhies M."/>
            <person name="Cohen S."/>
            <person name="Shea T.P."/>
            <person name="Petrus S."/>
            <person name="Munoz J.F."/>
            <person name="Poplawski S."/>
            <person name="Goldman W.E."/>
            <person name="Michael T."/>
            <person name="Cuomo C.A."/>
            <person name="Sil A."/>
            <person name="Beyhan S."/>
        </authorList>
    </citation>
    <scope>NUCLEOTIDE SEQUENCE [LARGE SCALE GENOMIC DNA]</scope>
    <source>
        <strain evidence="2 3">G184AR</strain>
    </source>
</reference>
<dbReference type="OrthoDB" id="1668230at2759"/>
<dbReference type="Proteomes" id="UP000670092">
    <property type="component" value="Unassembled WGS sequence"/>
</dbReference>
<feature type="signal peptide" evidence="1">
    <location>
        <begin position="1"/>
        <end position="18"/>
    </location>
</feature>
<name>A0A8H7YG79_AJECA</name>
<keyword evidence="1" id="KW-0732">Signal</keyword>
<protein>
    <submittedName>
        <fullName evidence="2">Uncharacterized protein</fullName>
    </submittedName>
</protein>
<evidence type="ECO:0000256" key="1">
    <source>
        <dbReference type="SAM" id="SignalP"/>
    </source>
</evidence>
<accession>A0A8H7YG79</accession>
<sequence>MYSLIQMATLVLVTLAHAANLDTIIRLCQSFLMEDATNRFAIGSMVYKLETGVESKISIDNHNNRISSQLRTGHGGLDSVIEIAWRGQHDSTAHMLKCVEKLSARPVEHLFSKAELAA</sequence>
<gene>
    <name evidence="2" type="ORF">I7I52_08065</name>
</gene>
<proteinExistence type="predicted"/>
<evidence type="ECO:0000313" key="2">
    <source>
        <dbReference type="EMBL" id="KAG5290902.1"/>
    </source>
</evidence>
<comment type="caution">
    <text evidence="2">The sequence shown here is derived from an EMBL/GenBank/DDBJ whole genome shotgun (WGS) entry which is preliminary data.</text>
</comment>
<evidence type="ECO:0000313" key="3">
    <source>
        <dbReference type="Proteomes" id="UP000670092"/>
    </source>
</evidence>
<dbReference type="AlphaFoldDB" id="A0A8H7YG79"/>
<dbReference type="VEuPathDB" id="FungiDB:I7I52_08065"/>
<organism evidence="2 3">
    <name type="scientific">Ajellomyces capsulatus</name>
    <name type="common">Darling's disease fungus</name>
    <name type="synonym">Histoplasma capsulatum</name>
    <dbReference type="NCBI Taxonomy" id="5037"/>
    <lineage>
        <taxon>Eukaryota</taxon>
        <taxon>Fungi</taxon>
        <taxon>Dikarya</taxon>
        <taxon>Ascomycota</taxon>
        <taxon>Pezizomycotina</taxon>
        <taxon>Eurotiomycetes</taxon>
        <taxon>Eurotiomycetidae</taxon>
        <taxon>Onygenales</taxon>
        <taxon>Ajellomycetaceae</taxon>
        <taxon>Histoplasma</taxon>
    </lineage>
</organism>